<dbReference type="GeneID" id="66580271"/>
<dbReference type="EC" id="2.1.1.176" evidence="3"/>
<dbReference type="PRINTS" id="PR02008">
    <property type="entry name" value="RCMTFAMILY"/>
</dbReference>
<organism evidence="15 16">
    <name type="scientific">Holdemanella biformis</name>
    <dbReference type="NCBI Taxonomy" id="1735"/>
    <lineage>
        <taxon>Bacteria</taxon>
        <taxon>Bacillati</taxon>
        <taxon>Bacillota</taxon>
        <taxon>Erysipelotrichia</taxon>
        <taxon>Erysipelotrichales</taxon>
        <taxon>Erysipelotrichaceae</taxon>
        <taxon>Holdemanella</taxon>
    </lineage>
</organism>
<proteinExistence type="inferred from homology"/>
<dbReference type="SUPFAM" id="SSF53335">
    <property type="entry name" value="S-adenosyl-L-methionine-dependent methyltransferases"/>
    <property type="match status" value="1"/>
</dbReference>
<keyword evidence="9 13" id="KW-0694">RNA-binding</keyword>
<dbReference type="EMBL" id="QRYQ01000023">
    <property type="protein sequence ID" value="RGU89783.1"/>
    <property type="molecule type" value="Genomic_DNA"/>
</dbReference>
<dbReference type="PANTHER" id="PTHR22807:SF53">
    <property type="entry name" value="RIBOSOMAL RNA SMALL SUBUNIT METHYLTRANSFERASE B-RELATED"/>
    <property type="match status" value="1"/>
</dbReference>
<sequence length="397" mass="46104">MRKWIWKALDEVVNKDVYSNLYLRNHLHEVDKKDRALATRIFYGTIQNYRYCKACWSKYVKNKLNPKMDVLLTMSTYQLLFLDKVPSYAIVNDAVNIAKKINMKYAGLTNAVLHKVKPIETDNMALKYSLPDWLYKMWTSQYGQEKALVMAKASVNILPMYVRRNVLNTNESDFDLDMFVRVQDALYIYEGNDYFHHDYYQKGYMSAQDEGSFEIAKFVDPQENERILDCCAAPGTKSMAMAEMMHNKGHIDAYDLHAHRKDLIENDAKRLGIDIIHAGVQDATEFKSSNMYDRILCDVPCSGYGVLSRKPDIKLHMVPEDMDTLIPLQYSILNNVCQYVKVGGTLVYSTCTMNKKENEKQIEKFLKAHKEFSLVEEKTIFSNATQDGFYMAKLMRK</sequence>
<dbReference type="InterPro" id="IPR023267">
    <property type="entry name" value="RCMT"/>
</dbReference>
<dbReference type="InterPro" id="IPR029063">
    <property type="entry name" value="SAM-dependent_MTases_sf"/>
</dbReference>
<keyword evidence="5" id="KW-0698">rRNA processing</keyword>
<evidence type="ECO:0000256" key="4">
    <source>
        <dbReference type="ARBA" id="ARBA00022490"/>
    </source>
</evidence>
<dbReference type="GO" id="GO:0006355">
    <property type="term" value="P:regulation of DNA-templated transcription"/>
    <property type="evidence" value="ECO:0007669"/>
    <property type="project" value="InterPro"/>
</dbReference>
<evidence type="ECO:0000256" key="8">
    <source>
        <dbReference type="ARBA" id="ARBA00022691"/>
    </source>
</evidence>
<evidence type="ECO:0000256" key="13">
    <source>
        <dbReference type="PROSITE-ProRule" id="PRU01023"/>
    </source>
</evidence>
<evidence type="ECO:0000256" key="9">
    <source>
        <dbReference type="ARBA" id="ARBA00022884"/>
    </source>
</evidence>
<comment type="function">
    <text evidence="1">Specifically methylates the cytosine at position 967 (m5C967) of 16S rRNA.</text>
</comment>
<comment type="caution">
    <text evidence="13">Lacks conserved residue(s) required for the propagation of feature annotation.</text>
</comment>
<accession>A0A395W6I7</accession>
<dbReference type="InterPro" id="IPR004573">
    <property type="entry name" value="rRNA_ssu_MeTfrase_B"/>
</dbReference>
<evidence type="ECO:0000256" key="11">
    <source>
        <dbReference type="ARBA" id="ARBA00031088"/>
    </source>
</evidence>
<evidence type="ECO:0000256" key="1">
    <source>
        <dbReference type="ARBA" id="ARBA00002724"/>
    </source>
</evidence>
<comment type="caution">
    <text evidence="15">The sequence shown here is derived from an EMBL/GenBank/DDBJ whole genome shotgun (WGS) entry which is preliminary data.</text>
</comment>
<dbReference type="Proteomes" id="UP000265489">
    <property type="component" value="Unassembled WGS sequence"/>
</dbReference>
<dbReference type="PANTHER" id="PTHR22807">
    <property type="entry name" value="NOP2 YEAST -RELATED NOL1/NOP2/FMU SUN DOMAIN-CONTAINING"/>
    <property type="match status" value="1"/>
</dbReference>
<dbReference type="GO" id="GO:0003723">
    <property type="term" value="F:RNA binding"/>
    <property type="evidence" value="ECO:0007669"/>
    <property type="project" value="UniProtKB-UniRule"/>
</dbReference>
<evidence type="ECO:0000256" key="5">
    <source>
        <dbReference type="ARBA" id="ARBA00022552"/>
    </source>
</evidence>
<dbReference type="InterPro" id="IPR049560">
    <property type="entry name" value="MeTrfase_RsmB-F_NOP2_cat"/>
</dbReference>
<evidence type="ECO:0000256" key="3">
    <source>
        <dbReference type="ARBA" id="ARBA00012140"/>
    </source>
</evidence>
<dbReference type="GO" id="GO:0008649">
    <property type="term" value="F:rRNA methyltransferase activity"/>
    <property type="evidence" value="ECO:0007669"/>
    <property type="project" value="InterPro"/>
</dbReference>
<dbReference type="Gene3D" id="3.40.50.150">
    <property type="entry name" value="Vaccinia Virus protein VP39"/>
    <property type="match status" value="1"/>
</dbReference>
<reference evidence="15 16" key="1">
    <citation type="submission" date="2018-08" db="EMBL/GenBank/DDBJ databases">
        <title>A genome reference for cultivated species of the human gut microbiota.</title>
        <authorList>
            <person name="Zou Y."/>
            <person name="Xue W."/>
            <person name="Luo G."/>
        </authorList>
    </citation>
    <scope>NUCLEOTIDE SEQUENCE [LARGE SCALE GENOMIC DNA]</scope>
    <source>
        <strain evidence="15 16">AF15-20</strain>
    </source>
</reference>
<dbReference type="InterPro" id="IPR001678">
    <property type="entry name" value="MeTrfase_RsmB-F_NOP2_dom"/>
</dbReference>
<dbReference type="SUPFAM" id="SSF48013">
    <property type="entry name" value="NusB-like"/>
    <property type="match status" value="1"/>
</dbReference>
<dbReference type="InterPro" id="IPR006027">
    <property type="entry name" value="NusB_RsmB_TIM44"/>
</dbReference>
<dbReference type="FunFam" id="3.40.50.150:FF:000022">
    <property type="entry name" value="Ribosomal RNA small subunit methyltransferase B"/>
    <property type="match status" value="1"/>
</dbReference>
<comment type="similarity">
    <text evidence="13">Belongs to the class I-like SAM-binding methyltransferase superfamily. RsmB/NOP family.</text>
</comment>
<evidence type="ECO:0000256" key="6">
    <source>
        <dbReference type="ARBA" id="ARBA00022603"/>
    </source>
</evidence>
<keyword evidence="6 13" id="KW-0489">Methyltransferase</keyword>
<evidence type="ECO:0000256" key="12">
    <source>
        <dbReference type="ARBA" id="ARBA00047283"/>
    </source>
</evidence>
<dbReference type="CDD" id="cd02440">
    <property type="entry name" value="AdoMet_MTases"/>
    <property type="match status" value="1"/>
</dbReference>
<dbReference type="AlphaFoldDB" id="A0A395W6I7"/>
<feature type="binding site" evidence="13">
    <location>
        <position position="255"/>
    </location>
    <ligand>
        <name>S-adenosyl-L-methionine</name>
        <dbReference type="ChEBI" id="CHEBI:59789"/>
    </ligand>
</feature>
<keyword evidence="8 13" id="KW-0949">S-adenosyl-L-methionine</keyword>
<evidence type="ECO:0000256" key="7">
    <source>
        <dbReference type="ARBA" id="ARBA00022679"/>
    </source>
</evidence>
<keyword evidence="4" id="KW-0963">Cytoplasm</keyword>
<feature type="binding site" evidence="13">
    <location>
        <position position="282"/>
    </location>
    <ligand>
        <name>S-adenosyl-L-methionine</name>
        <dbReference type="ChEBI" id="CHEBI:59789"/>
    </ligand>
</feature>
<evidence type="ECO:0000313" key="15">
    <source>
        <dbReference type="EMBL" id="RGU89783.1"/>
    </source>
</evidence>
<dbReference type="RefSeq" id="WP_118325699.1">
    <property type="nucleotide sequence ID" value="NZ_JAJFOZ010000092.1"/>
</dbReference>
<comment type="catalytic activity">
    <reaction evidence="12">
        <text>cytidine(967) in 16S rRNA + S-adenosyl-L-methionine = 5-methylcytidine(967) in 16S rRNA + S-adenosyl-L-homocysteine + H(+)</text>
        <dbReference type="Rhea" id="RHEA:42748"/>
        <dbReference type="Rhea" id="RHEA-COMP:10219"/>
        <dbReference type="Rhea" id="RHEA-COMP:10220"/>
        <dbReference type="ChEBI" id="CHEBI:15378"/>
        <dbReference type="ChEBI" id="CHEBI:57856"/>
        <dbReference type="ChEBI" id="CHEBI:59789"/>
        <dbReference type="ChEBI" id="CHEBI:74483"/>
        <dbReference type="ChEBI" id="CHEBI:82748"/>
        <dbReference type="EC" id="2.1.1.176"/>
    </reaction>
</comment>
<feature type="domain" description="SAM-dependent MTase RsmB/NOP-type" evidence="14">
    <location>
        <begin position="134"/>
        <end position="397"/>
    </location>
</feature>
<dbReference type="Pfam" id="PF01189">
    <property type="entry name" value="Methyltr_RsmB-F"/>
    <property type="match status" value="1"/>
</dbReference>
<evidence type="ECO:0000313" key="16">
    <source>
        <dbReference type="Proteomes" id="UP000265489"/>
    </source>
</evidence>
<dbReference type="NCBIfam" id="NF011494">
    <property type="entry name" value="PRK14902.1"/>
    <property type="match status" value="1"/>
</dbReference>
<feature type="active site" description="Nucleophile" evidence="13">
    <location>
        <position position="351"/>
    </location>
</feature>
<evidence type="ECO:0000256" key="2">
    <source>
        <dbReference type="ARBA" id="ARBA00004496"/>
    </source>
</evidence>
<feature type="binding site" evidence="13">
    <location>
        <position position="298"/>
    </location>
    <ligand>
        <name>S-adenosyl-L-methionine</name>
        <dbReference type="ChEBI" id="CHEBI:59789"/>
    </ligand>
</feature>
<keyword evidence="7 13" id="KW-0808">Transferase</keyword>
<protein>
    <recommendedName>
        <fullName evidence="3">16S rRNA (cytosine(967)-C(5))-methyltransferase</fullName>
        <ecNumber evidence="3">2.1.1.176</ecNumber>
    </recommendedName>
    <alternativeName>
        <fullName evidence="10">16S rRNA m5C967 methyltransferase</fullName>
    </alternativeName>
    <alternativeName>
        <fullName evidence="11">rRNA (cytosine-C(5)-)-methyltransferase RsmB</fullName>
    </alternativeName>
</protein>
<gene>
    <name evidence="15" type="ORF">DWW32_10295</name>
</gene>
<dbReference type="InterPro" id="IPR035926">
    <property type="entry name" value="NusB-like_sf"/>
</dbReference>
<dbReference type="NCBIfam" id="TIGR00563">
    <property type="entry name" value="rsmB"/>
    <property type="match status" value="1"/>
</dbReference>
<name>A0A395W6I7_9FIRM</name>
<evidence type="ECO:0000259" key="14">
    <source>
        <dbReference type="PROSITE" id="PS51686"/>
    </source>
</evidence>
<evidence type="ECO:0000256" key="10">
    <source>
        <dbReference type="ARBA" id="ARBA00030399"/>
    </source>
</evidence>
<comment type="subcellular location">
    <subcellularLocation>
        <location evidence="2">Cytoplasm</location>
    </subcellularLocation>
</comment>
<dbReference type="Pfam" id="PF01029">
    <property type="entry name" value="NusB"/>
    <property type="match status" value="1"/>
</dbReference>
<dbReference type="PROSITE" id="PS51686">
    <property type="entry name" value="SAM_MT_RSMB_NOP"/>
    <property type="match status" value="1"/>
</dbReference>
<dbReference type="Gene3D" id="1.10.940.10">
    <property type="entry name" value="NusB-like"/>
    <property type="match status" value="1"/>
</dbReference>
<dbReference type="GO" id="GO:0005737">
    <property type="term" value="C:cytoplasm"/>
    <property type="evidence" value="ECO:0007669"/>
    <property type="project" value="UniProtKB-SubCell"/>
</dbReference>